<keyword evidence="5 8" id="KW-1133">Transmembrane helix</keyword>
<evidence type="ECO:0000313" key="11">
    <source>
        <dbReference type="Proteomes" id="UP001180020"/>
    </source>
</evidence>
<accession>A0AAV9C9C0</accession>
<comment type="function">
    <text evidence="8">May be involved in modulation of pathogen defense and leaf cell death.</text>
</comment>
<feature type="transmembrane region" description="Helical" evidence="9">
    <location>
        <begin position="170"/>
        <end position="189"/>
    </location>
</feature>
<dbReference type="PANTHER" id="PTHR31942">
    <property type="entry name" value="MLO-LIKE PROTEIN 1"/>
    <property type="match status" value="1"/>
</dbReference>
<dbReference type="AlphaFoldDB" id="A0AAV9C9C0"/>
<comment type="domain">
    <text evidence="8">The C-terminus contains a calmodulin-binding domain, which binds calmodulin in a calcium-dependent fashion.</text>
</comment>
<comment type="subcellular location">
    <subcellularLocation>
        <location evidence="1 8">Membrane</location>
        <topology evidence="1 8">Multi-pass membrane protein</topology>
    </subcellularLocation>
</comment>
<evidence type="ECO:0000256" key="5">
    <source>
        <dbReference type="ARBA" id="ARBA00022989"/>
    </source>
</evidence>
<comment type="caution">
    <text evidence="10">The sequence shown here is derived from an EMBL/GenBank/DDBJ whole genome shotgun (WGS) entry which is preliminary data.</text>
</comment>
<keyword evidence="6 8" id="KW-0472">Membrane</keyword>
<keyword evidence="4 8" id="KW-0611">Plant defense</keyword>
<evidence type="ECO:0000313" key="10">
    <source>
        <dbReference type="EMBL" id="KAK1285016.1"/>
    </source>
</evidence>
<dbReference type="InterPro" id="IPR004326">
    <property type="entry name" value="Mlo"/>
</dbReference>
<keyword evidence="3 8" id="KW-0812">Transmembrane</keyword>
<sequence length="408" mass="46210">MADNSLEITPTWAVVAVCTVLIAIALVAEYGLHHLAEFLRRKKTRPLHQALERVKAELRSLGFMSLLLTVGEQPISKICISKTLGGSFLPCKGGEYDNVVVGESYCEAQGKVPLMSVEATTQLQMLIFVLAAFHVLSCLLTLSLGMAKMKRWGYWEEETQTLEHSLSHGFYSYFWLPFIPLVILVVVGAKMESIITTMCWESKRCTTVVKGSLLVKPHNDLFWFCQPQLLLHLIHFILFQNSFQLAFITWTWYKFGTQSCYHKETVEIIMGLTIGVSVQFLIGYVTLPLYALVSQMGSSMKETIFTENVSKALKNWHSTAKENLESKKLSRETSLSLMSSPPLRHETSYEDREEFDEIRELKKSFRKTQGGDVVESEMNGASTSVFDGEASFGVYVCKEPSFREMLER</sequence>
<comment type="similarity">
    <text evidence="2 8">Belongs to the MLO family.</text>
</comment>
<evidence type="ECO:0000256" key="7">
    <source>
        <dbReference type="ARBA" id="ARBA00023265"/>
    </source>
</evidence>
<evidence type="ECO:0000256" key="1">
    <source>
        <dbReference type="ARBA" id="ARBA00004141"/>
    </source>
</evidence>
<dbReference type="Pfam" id="PF03094">
    <property type="entry name" value="Mlo"/>
    <property type="match status" value="2"/>
</dbReference>
<feature type="transmembrane region" description="Helical" evidence="9">
    <location>
        <begin position="268"/>
        <end position="293"/>
    </location>
</feature>
<keyword evidence="8" id="KW-0112">Calmodulin-binding</keyword>
<reference evidence="10" key="1">
    <citation type="journal article" date="2023" name="Nat. Commun.">
        <title>Diploid and tetraploid genomes of Acorus and the evolution of monocots.</title>
        <authorList>
            <person name="Ma L."/>
            <person name="Liu K.W."/>
            <person name="Li Z."/>
            <person name="Hsiao Y.Y."/>
            <person name="Qi Y."/>
            <person name="Fu T."/>
            <person name="Tang G.D."/>
            <person name="Zhang D."/>
            <person name="Sun W.H."/>
            <person name="Liu D.K."/>
            <person name="Li Y."/>
            <person name="Chen G.Z."/>
            <person name="Liu X.D."/>
            <person name="Liao X.Y."/>
            <person name="Jiang Y.T."/>
            <person name="Yu X."/>
            <person name="Hao Y."/>
            <person name="Huang J."/>
            <person name="Zhao X.W."/>
            <person name="Ke S."/>
            <person name="Chen Y.Y."/>
            <person name="Wu W.L."/>
            <person name="Hsu J.L."/>
            <person name="Lin Y.F."/>
            <person name="Huang M.D."/>
            <person name="Li C.Y."/>
            <person name="Huang L."/>
            <person name="Wang Z.W."/>
            <person name="Zhao X."/>
            <person name="Zhong W.Y."/>
            <person name="Peng D.H."/>
            <person name="Ahmad S."/>
            <person name="Lan S."/>
            <person name="Zhang J.S."/>
            <person name="Tsai W.C."/>
            <person name="Van de Peer Y."/>
            <person name="Liu Z.J."/>
        </authorList>
    </citation>
    <scope>NUCLEOTIDE SEQUENCE</scope>
    <source>
        <strain evidence="10">CP</strain>
    </source>
</reference>
<evidence type="ECO:0000256" key="9">
    <source>
        <dbReference type="SAM" id="Phobius"/>
    </source>
</evidence>
<reference evidence="10" key="2">
    <citation type="submission" date="2023-06" db="EMBL/GenBank/DDBJ databases">
        <authorList>
            <person name="Ma L."/>
            <person name="Liu K.-W."/>
            <person name="Li Z."/>
            <person name="Hsiao Y.-Y."/>
            <person name="Qi Y."/>
            <person name="Fu T."/>
            <person name="Tang G."/>
            <person name="Zhang D."/>
            <person name="Sun W.-H."/>
            <person name="Liu D.-K."/>
            <person name="Li Y."/>
            <person name="Chen G.-Z."/>
            <person name="Liu X.-D."/>
            <person name="Liao X.-Y."/>
            <person name="Jiang Y.-T."/>
            <person name="Yu X."/>
            <person name="Hao Y."/>
            <person name="Huang J."/>
            <person name="Zhao X.-W."/>
            <person name="Ke S."/>
            <person name="Chen Y.-Y."/>
            <person name="Wu W.-L."/>
            <person name="Hsu J.-L."/>
            <person name="Lin Y.-F."/>
            <person name="Huang M.-D."/>
            <person name="Li C.-Y."/>
            <person name="Huang L."/>
            <person name="Wang Z.-W."/>
            <person name="Zhao X."/>
            <person name="Zhong W.-Y."/>
            <person name="Peng D.-H."/>
            <person name="Ahmad S."/>
            <person name="Lan S."/>
            <person name="Zhang J.-S."/>
            <person name="Tsai W.-C."/>
            <person name="Van De Peer Y."/>
            <person name="Liu Z.-J."/>
        </authorList>
    </citation>
    <scope>NUCLEOTIDE SEQUENCE</scope>
    <source>
        <strain evidence="10">CP</strain>
        <tissue evidence="10">Leaves</tissue>
    </source>
</reference>
<feature type="transmembrane region" description="Helical" evidence="9">
    <location>
        <begin position="229"/>
        <end position="253"/>
    </location>
</feature>
<dbReference type="PANTHER" id="PTHR31942:SF72">
    <property type="entry name" value="MLO-LIKE PROTEIN"/>
    <property type="match status" value="1"/>
</dbReference>
<dbReference type="EMBL" id="JAUJYO010000020">
    <property type="protein sequence ID" value="KAK1285016.1"/>
    <property type="molecule type" value="Genomic_DNA"/>
</dbReference>
<protein>
    <recommendedName>
        <fullName evidence="8">MLO-like protein</fullName>
    </recommendedName>
</protein>
<dbReference type="GO" id="GO:0005516">
    <property type="term" value="F:calmodulin binding"/>
    <property type="evidence" value="ECO:0007669"/>
    <property type="project" value="UniProtKB-KW"/>
</dbReference>
<dbReference type="GO" id="GO:0016020">
    <property type="term" value="C:membrane"/>
    <property type="evidence" value="ECO:0007669"/>
    <property type="project" value="UniProtKB-SubCell"/>
</dbReference>
<feature type="transmembrane region" description="Helical" evidence="9">
    <location>
        <begin position="12"/>
        <end position="32"/>
    </location>
</feature>
<name>A0AAV9C9C0_ACOCL</name>
<evidence type="ECO:0000256" key="4">
    <source>
        <dbReference type="ARBA" id="ARBA00022821"/>
    </source>
</evidence>
<organism evidence="10 11">
    <name type="scientific">Acorus calamus</name>
    <name type="common">Sweet flag</name>
    <dbReference type="NCBI Taxonomy" id="4465"/>
    <lineage>
        <taxon>Eukaryota</taxon>
        <taxon>Viridiplantae</taxon>
        <taxon>Streptophyta</taxon>
        <taxon>Embryophyta</taxon>
        <taxon>Tracheophyta</taxon>
        <taxon>Spermatophyta</taxon>
        <taxon>Magnoliopsida</taxon>
        <taxon>Liliopsida</taxon>
        <taxon>Acoraceae</taxon>
        <taxon>Acorus</taxon>
    </lineage>
</organism>
<evidence type="ECO:0000256" key="6">
    <source>
        <dbReference type="ARBA" id="ARBA00023136"/>
    </source>
</evidence>
<keyword evidence="7 8" id="KW-0568">Pathogenesis-related protein</keyword>
<feature type="transmembrane region" description="Helical" evidence="9">
    <location>
        <begin position="125"/>
        <end position="147"/>
    </location>
</feature>
<dbReference type="Proteomes" id="UP001180020">
    <property type="component" value="Unassembled WGS sequence"/>
</dbReference>
<proteinExistence type="inferred from homology"/>
<keyword evidence="11" id="KW-1185">Reference proteome</keyword>
<dbReference type="GO" id="GO:0006952">
    <property type="term" value="P:defense response"/>
    <property type="evidence" value="ECO:0007669"/>
    <property type="project" value="UniProtKB-KW"/>
</dbReference>
<evidence type="ECO:0000256" key="8">
    <source>
        <dbReference type="RuleBase" id="RU280816"/>
    </source>
</evidence>
<evidence type="ECO:0000256" key="2">
    <source>
        <dbReference type="ARBA" id="ARBA00006574"/>
    </source>
</evidence>
<gene>
    <name evidence="10" type="primary">MLO6</name>
    <name evidence="8" type="synonym">MLO</name>
    <name evidence="10" type="ORF">QJS10_CPB20g01907</name>
</gene>
<evidence type="ECO:0000256" key="3">
    <source>
        <dbReference type="ARBA" id="ARBA00022692"/>
    </source>
</evidence>